<feature type="chain" id="PRO_5011639853" evidence="1">
    <location>
        <begin position="33"/>
        <end position="427"/>
    </location>
</feature>
<accession>A0A1H7QZ80</accession>
<dbReference type="Proteomes" id="UP000198620">
    <property type="component" value="Unassembled WGS sequence"/>
</dbReference>
<name>A0A1H7QZ80_9PROT</name>
<evidence type="ECO:0000313" key="2">
    <source>
        <dbReference type="EMBL" id="SEL53296.1"/>
    </source>
</evidence>
<proteinExistence type="predicted"/>
<dbReference type="InterPro" id="IPR015943">
    <property type="entry name" value="WD40/YVTN_repeat-like_dom_sf"/>
</dbReference>
<dbReference type="OrthoDB" id="581621at2"/>
<reference evidence="2 3" key="1">
    <citation type="submission" date="2016-10" db="EMBL/GenBank/DDBJ databases">
        <authorList>
            <person name="de Groot N.N."/>
        </authorList>
    </citation>
    <scope>NUCLEOTIDE SEQUENCE [LARGE SCALE GENOMIC DNA]</scope>
    <source>
        <strain evidence="2 3">Nv1</strain>
    </source>
</reference>
<feature type="signal peptide" evidence="1">
    <location>
        <begin position="1"/>
        <end position="32"/>
    </location>
</feature>
<keyword evidence="3" id="KW-1185">Reference proteome</keyword>
<dbReference type="SUPFAM" id="SSF63829">
    <property type="entry name" value="Calcium-dependent phosphotriesterase"/>
    <property type="match status" value="1"/>
</dbReference>
<dbReference type="NCBIfam" id="TIGR03118">
    <property type="entry name" value="PEPCTERM_chp_1"/>
    <property type="match status" value="1"/>
</dbReference>
<dbReference type="EMBL" id="FOBH01000014">
    <property type="protein sequence ID" value="SEL53296.1"/>
    <property type="molecule type" value="Genomic_DNA"/>
</dbReference>
<organism evidence="2 3">
    <name type="scientific">Nitrosovibrio tenuis</name>
    <dbReference type="NCBI Taxonomy" id="1233"/>
    <lineage>
        <taxon>Bacteria</taxon>
        <taxon>Pseudomonadati</taxon>
        <taxon>Pseudomonadota</taxon>
        <taxon>Betaproteobacteria</taxon>
        <taxon>Nitrosomonadales</taxon>
        <taxon>Nitrosomonadaceae</taxon>
        <taxon>Nitrosovibrio</taxon>
    </lineage>
</organism>
<sequence length="427" mass="44601">MKNAYKIGNKGKAWLSGSAFLALLAASVQVHAAGYMQTNLVASTDAYGASIVDPTLINAWGIAIRPAGFGGHFWVESNVAGTTNQFIGDVGGTPLFSDDLRLVTVPGPATGQAVSIGTPTGVVFNPGARFPITQGSLTEPAKFIFATDTGTISAWTERKNADGSFDRPAFAKLVIDRSSAGAHYFGIALGPGNDRIHVANFGANAGIQSFDGNFTETSTPAAFVNPFSTSASAQPGGYAPFNIQALTGPDGTNLFVPYAKTQEDPERPGQILGGEEVSGAGFGRLAEFDASGALLHTWDDRGLLNAPWGVAFAPDGFGVYSGKLLVGNFGDGTIVAFDADTHKAIDYLRDEQGNVISIDGLWGLQFGNGASLGRADALYFAAGPHGETEGLFGRLEAAPVPEPETWVMFAAGLTVLGWIMRQRVRNS</sequence>
<dbReference type="STRING" id="1233.SAMN05216387_11424"/>
<evidence type="ECO:0000313" key="3">
    <source>
        <dbReference type="Proteomes" id="UP000198620"/>
    </source>
</evidence>
<evidence type="ECO:0000256" key="1">
    <source>
        <dbReference type="SAM" id="SignalP"/>
    </source>
</evidence>
<protein>
    <submittedName>
        <fullName evidence="2">TIGR03118 family protein</fullName>
    </submittedName>
</protein>
<dbReference type="Gene3D" id="2.130.10.10">
    <property type="entry name" value="YVTN repeat-like/Quinoprotein amine dehydrogenase"/>
    <property type="match status" value="1"/>
</dbReference>
<dbReference type="InterPro" id="IPR013424">
    <property type="entry name" value="Ice-binding_C"/>
</dbReference>
<keyword evidence="1" id="KW-0732">Signal</keyword>
<gene>
    <name evidence="2" type="ORF">SAMN05216387_11424</name>
</gene>
<dbReference type="InterPro" id="IPR017549">
    <property type="entry name" value="APMV_L690"/>
</dbReference>
<dbReference type="NCBIfam" id="TIGR02595">
    <property type="entry name" value="PEP_CTERM"/>
    <property type="match status" value="1"/>
</dbReference>
<dbReference type="RefSeq" id="WP_090829416.1">
    <property type="nucleotide sequence ID" value="NZ_FOBH01000014.1"/>
</dbReference>
<dbReference type="AlphaFoldDB" id="A0A1H7QZ80"/>